<reference evidence="11 12" key="1">
    <citation type="submission" date="2019-10" db="EMBL/GenBank/DDBJ databases">
        <authorList>
            <person name="Palmer J.M."/>
        </authorList>
    </citation>
    <scope>NUCLEOTIDE SEQUENCE [LARGE SCALE GENOMIC DNA]</scope>
    <source>
        <strain evidence="11 12">TWF506</strain>
    </source>
</reference>
<proteinExistence type="inferred from homology"/>
<evidence type="ECO:0000256" key="1">
    <source>
        <dbReference type="ARBA" id="ARBA00003470"/>
    </source>
</evidence>
<protein>
    <recommendedName>
        <fullName evidence="8">ATPase synthesis protein 25</fullName>
    </recommendedName>
</protein>
<comment type="caution">
    <text evidence="11">The sequence shown here is derived from an EMBL/GenBank/DDBJ whole genome shotgun (WGS) entry which is preliminary data.</text>
</comment>
<feature type="compositionally biased region" description="Low complexity" evidence="10">
    <location>
        <begin position="346"/>
        <end position="355"/>
    </location>
</feature>
<evidence type="ECO:0000313" key="12">
    <source>
        <dbReference type="Proteomes" id="UP001307849"/>
    </source>
</evidence>
<organism evidence="11 12">
    <name type="scientific">Arthrobotrys conoides</name>
    <dbReference type="NCBI Taxonomy" id="74498"/>
    <lineage>
        <taxon>Eukaryota</taxon>
        <taxon>Fungi</taxon>
        <taxon>Dikarya</taxon>
        <taxon>Ascomycota</taxon>
        <taxon>Pezizomycotina</taxon>
        <taxon>Orbiliomycetes</taxon>
        <taxon>Orbiliales</taxon>
        <taxon>Orbiliaceae</taxon>
        <taxon>Arthrobotrys</taxon>
    </lineage>
</organism>
<evidence type="ECO:0000256" key="5">
    <source>
        <dbReference type="ARBA" id="ARBA00022946"/>
    </source>
</evidence>
<dbReference type="GO" id="GO:0005743">
    <property type="term" value="C:mitochondrial inner membrane"/>
    <property type="evidence" value="ECO:0007669"/>
    <property type="project" value="UniProtKB-SubCell"/>
</dbReference>
<keyword evidence="12" id="KW-1185">Reference proteome</keyword>
<dbReference type="InterPro" id="IPR040152">
    <property type="entry name" value="Atp25"/>
</dbReference>
<dbReference type="GO" id="GO:0140053">
    <property type="term" value="P:mitochondrial gene expression"/>
    <property type="evidence" value="ECO:0007669"/>
    <property type="project" value="UniProtKB-UniRule"/>
</dbReference>
<dbReference type="EMBL" id="JAVHJM010000004">
    <property type="protein sequence ID" value="KAK6515247.1"/>
    <property type="molecule type" value="Genomic_DNA"/>
</dbReference>
<name>A0AAN8RZQ3_9PEZI</name>
<feature type="region of interest" description="Disordered" evidence="10">
    <location>
        <begin position="85"/>
        <end position="107"/>
    </location>
</feature>
<dbReference type="InterPro" id="IPR043519">
    <property type="entry name" value="NT_sf"/>
</dbReference>
<evidence type="ECO:0000256" key="9">
    <source>
        <dbReference type="SAM" id="Coils"/>
    </source>
</evidence>
<evidence type="ECO:0000256" key="6">
    <source>
        <dbReference type="ARBA" id="ARBA00023128"/>
    </source>
</evidence>
<dbReference type="GO" id="GO:0048255">
    <property type="term" value="P:mRNA stabilization"/>
    <property type="evidence" value="ECO:0007669"/>
    <property type="project" value="TreeGrafter"/>
</dbReference>
<dbReference type="PANTHER" id="PTHR28087">
    <property type="entry name" value="ATPASE SYNTHESIS PROTEIN 25, MITOCHONDRIAL"/>
    <property type="match status" value="1"/>
</dbReference>
<evidence type="ECO:0000256" key="7">
    <source>
        <dbReference type="ARBA" id="ARBA00023136"/>
    </source>
</evidence>
<sequence length="1095" mass="123861">MPLSASRKLIPPPKWCPSCSLALLRAFASVCGTTLPSTPARRVGRTGYRQLSNLTSNNTILKPKSHSRLRLNTNQSGLLTTTTTIHKRSYTSNRNHEGPDEEEFDPTPEELKLTEEEWEKSPLRGILHGIRGDIEDPMLQKKVELLEAETMANLIKNMAGAEGGAEEVVVGGQSSEEVQKDLLERLERLKRSAGVKKGAADVKSEVESVQATVGSMEPTEGDVVVSEIMESESHASISKTIPEEDVEGINEAAKEEDIKNSLEGIEDIEESKTRAEEDIEASIEWEIENSLEGIEGIEEAEIRAEEDIEELIEEDIENSLEGIEGIEEAEIRAEEEAEEDIEYRSSEPAASSAPSDRTPWYHHSTLQPAPRRFVSPLIEQMPDLPPNSPKNLDTLLNYLIKELSLSKIKIMDLRDLEPTPALGANTIMLITTARSERHMTIASDKCARYMRSILEGSQIYADGLIGRGEIKLRERRERRKGKRRTAEDEEAMRVGWICVNSGQGIVVQIMTGWKREQLNLEGLWSRKIHTSMKRKLKDKLLAEGLSEDEVKMMVARELPERLDIAPEYDAQEDAIEARKVEAKLIVSEVLPPLEDSSKVGLEEFNDVLRVAEIHSKSKKKQEGRRYIDIPAVKQRKLTWKEKRKQLEAVSFSTKHAFSTSARQYSTLVEATPAVDIRSILSPAHSEELNTEELVRQGRYEEVLKAYPRPRTDTQATLVLLAHLNHLLITPRSVAATTLLSSDPTEIYTTPFFKSFMLSFPKRPAPTHNHIHTLVHITAHNISPLLYPIKKYSRMPSEILQGGNQVPLITYHTILRALATSPALRGDQPKTLSFWTNRTSDTLSVMTLYILRKMDVSGIDVGHDPEVFESLWLAMAPRDTLDYITTLGNARLRSGPIQHDEPFSRAIDHRLDLYNQFHRKWYNPFQFVPAECNYFRGPAVEEEVLNRLIHKSLQYPPENPRGRYQVLPSYLVTMFVTLARARLWGVLKNLWRWLPGKGVRRPKTLYALYLELLAREAEVRITIEGLRFLLSDYEKEYAGREDVSDGVAEGLVACVELIETRVPGTGQEFGNWRRRSEAFLSGGKVVPEKGNYTYVI</sequence>
<keyword evidence="4 8" id="KW-0999">Mitochondrion inner membrane</keyword>
<evidence type="ECO:0000256" key="8">
    <source>
        <dbReference type="RuleBase" id="RU367062"/>
    </source>
</evidence>
<dbReference type="AlphaFoldDB" id="A0AAN8RZQ3"/>
<dbReference type="SUPFAM" id="SSF81301">
    <property type="entry name" value="Nucleotidyltransferase"/>
    <property type="match status" value="1"/>
</dbReference>
<dbReference type="PANTHER" id="PTHR28087:SF1">
    <property type="entry name" value="ATPASE SYNTHESIS PROTEIN 25, MITOCHONDRIAL"/>
    <property type="match status" value="1"/>
</dbReference>
<accession>A0AAN8RZQ3</accession>
<evidence type="ECO:0000256" key="10">
    <source>
        <dbReference type="SAM" id="MobiDB-lite"/>
    </source>
</evidence>
<dbReference type="Proteomes" id="UP001307849">
    <property type="component" value="Unassembled WGS sequence"/>
</dbReference>
<comment type="subcellular location">
    <subcellularLocation>
        <location evidence="2 8">Mitochondrion inner membrane</location>
        <topology evidence="2 8">Peripheral membrane protein</topology>
        <orientation evidence="2 8">Matrix side</orientation>
    </subcellularLocation>
</comment>
<comment type="function">
    <text evidence="8">Mitochondrial mRNA stabilization factor.</text>
</comment>
<evidence type="ECO:0000256" key="2">
    <source>
        <dbReference type="ARBA" id="ARBA00004443"/>
    </source>
</evidence>
<keyword evidence="6 8" id="KW-0496">Mitochondrion</keyword>
<comment type="function">
    <text evidence="1">Probable mitochondrial mRNA stabilization factor.</text>
</comment>
<keyword evidence="5 8" id="KW-0809">Transit peptide</keyword>
<keyword evidence="9" id="KW-0175">Coiled coil</keyword>
<comment type="similarity">
    <text evidence="3 8">Belongs to the ATP25 family.</text>
</comment>
<evidence type="ECO:0000256" key="3">
    <source>
        <dbReference type="ARBA" id="ARBA00010787"/>
    </source>
</evidence>
<dbReference type="Gene3D" id="3.30.460.10">
    <property type="entry name" value="Beta Polymerase, domain 2"/>
    <property type="match status" value="1"/>
</dbReference>
<feature type="region of interest" description="Disordered" evidence="10">
    <location>
        <begin position="334"/>
        <end position="364"/>
    </location>
</feature>
<evidence type="ECO:0000256" key="4">
    <source>
        <dbReference type="ARBA" id="ARBA00022792"/>
    </source>
</evidence>
<evidence type="ECO:0000313" key="11">
    <source>
        <dbReference type="EMBL" id="KAK6515247.1"/>
    </source>
</evidence>
<gene>
    <name evidence="11" type="primary">ATP25</name>
    <name evidence="11" type="ORF">TWF506_007590</name>
</gene>
<dbReference type="Pfam" id="PF02410">
    <property type="entry name" value="RsfS"/>
    <property type="match status" value="1"/>
</dbReference>
<keyword evidence="7 8" id="KW-0472">Membrane</keyword>
<feature type="coiled-coil region" evidence="9">
    <location>
        <begin position="258"/>
        <end position="317"/>
    </location>
</feature>